<dbReference type="Gene3D" id="3.40.50.1110">
    <property type="entry name" value="SGNH hydrolase"/>
    <property type="match status" value="1"/>
</dbReference>
<dbReference type="EMBL" id="NMQW01000012">
    <property type="protein sequence ID" value="OXM86915.1"/>
    <property type="molecule type" value="Genomic_DNA"/>
</dbReference>
<accession>A0A229UUS8</accession>
<dbReference type="InterPro" id="IPR037459">
    <property type="entry name" value="RhgT-like"/>
</dbReference>
<dbReference type="SUPFAM" id="SSF52266">
    <property type="entry name" value="SGNH hydrolase"/>
    <property type="match status" value="1"/>
</dbReference>
<sequence>MTLDKSYQFDFGIGEAAPCYTKITAATVYTAEQGYGFKEIEKVAARDRKEPAALRRDFCIPMDTAFLVDLPNGRYNATLLLGDAITETVTTVKSGSGRLMLHKLRTGAGQFEKQSFSVQIDDGQLKLSFSGLAPRINAMDIVPSKQTTTIFLAGDSTVTDETEDNFPFAGWGQMLPQWFRAEVAVSNHAKSGRSSKSFIGEGRLDTILQSIQANDYLFIQFGHNDQKSDEERHTDPFTTYQEHLMRYIDAARERGAHPVLITSVQRRFFAPDGTIVDTHGEYLTAMRELAAAEQVPLIDLAERSKALFEALGPEETKSVFMWAAPGEFIHFPRGVEDNTHFQENGAIRIAKLVADGIRELRLQPLTLYLKS</sequence>
<name>A0A229UUS8_9BACL</name>
<feature type="domain" description="Beta-agarase/YXIM esterase-like galactose-binding" evidence="4">
    <location>
        <begin position="7"/>
        <end position="127"/>
    </location>
</feature>
<comment type="caution">
    <text evidence="5">The sequence shown here is derived from an EMBL/GenBank/DDBJ whole genome shotgun (WGS) entry which is preliminary data.</text>
</comment>
<dbReference type="Pfam" id="PF21254">
    <property type="entry name" value="AGA-YXIM_GBD"/>
    <property type="match status" value="1"/>
</dbReference>
<evidence type="ECO:0000256" key="2">
    <source>
        <dbReference type="ARBA" id="ARBA00022801"/>
    </source>
</evidence>
<dbReference type="CDD" id="cd01821">
    <property type="entry name" value="Rhamnogalacturan_acetylesterase_like"/>
    <property type="match status" value="1"/>
</dbReference>
<protein>
    <submittedName>
        <fullName evidence="5">GDSL family lipase</fullName>
    </submittedName>
</protein>
<dbReference type="InterPro" id="IPR008979">
    <property type="entry name" value="Galactose-bd-like_sf"/>
</dbReference>
<keyword evidence="2" id="KW-0378">Hydrolase</keyword>
<evidence type="ECO:0000259" key="4">
    <source>
        <dbReference type="Pfam" id="PF21254"/>
    </source>
</evidence>
<dbReference type="InterPro" id="IPR049033">
    <property type="entry name" value="AGA-YXIM_GBD"/>
</dbReference>
<dbReference type="InterPro" id="IPR013830">
    <property type="entry name" value="SGNH_hydro"/>
</dbReference>
<dbReference type="Pfam" id="PF13472">
    <property type="entry name" value="Lipase_GDSL_2"/>
    <property type="match status" value="1"/>
</dbReference>
<dbReference type="InterPro" id="IPR036514">
    <property type="entry name" value="SGNH_hydro_sf"/>
</dbReference>
<dbReference type="SUPFAM" id="SSF49785">
    <property type="entry name" value="Galactose-binding domain-like"/>
    <property type="match status" value="1"/>
</dbReference>
<evidence type="ECO:0000313" key="5">
    <source>
        <dbReference type="EMBL" id="OXM86915.1"/>
    </source>
</evidence>
<proteinExistence type="inferred from homology"/>
<reference evidence="5 6" key="1">
    <citation type="submission" date="2017-07" db="EMBL/GenBank/DDBJ databases">
        <title>Genome sequencing and assembly of Paenibacillus rigui.</title>
        <authorList>
            <person name="Mayilraj S."/>
        </authorList>
    </citation>
    <scope>NUCLEOTIDE SEQUENCE [LARGE SCALE GENOMIC DNA]</scope>
    <source>
        <strain evidence="5 6">JCM 16352</strain>
    </source>
</reference>
<dbReference type="GO" id="GO:0016787">
    <property type="term" value="F:hydrolase activity"/>
    <property type="evidence" value="ECO:0007669"/>
    <property type="project" value="UniProtKB-KW"/>
</dbReference>
<feature type="domain" description="SGNH hydrolase-type esterase" evidence="3">
    <location>
        <begin position="154"/>
        <end position="331"/>
    </location>
</feature>
<keyword evidence="6" id="KW-1185">Reference proteome</keyword>
<organism evidence="5 6">
    <name type="scientific">Paenibacillus rigui</name>
    <dbReference type="NCBI Taxonomy" id="554312"/>
    <lineage>
        <taxon>Bacteria</taxon>
        <taxon>Bacillati</taxon>
        <taxon>Bacillota</taxon>
        <taxon>Bacilli</taxon>
        <taxon>Bacillales</taxon>
        <taxon>Paenibacillaceae</taxon>
        <taxon>Paenibacillus</taxon>
    </lineage>
</organism>
<dbReference type="Gene3D" id="2.60.120.430">
    <property type="entry name" value="Galactose-binding lectin"/>
    <property type="match status" value="1"/>
</dbReference>
<dbReference type="PANTHER" id="PTHR43695:SF1">
    <property type="entry name" value="RHAMNOGALACTURONAN ACETYLESTERASE"/>
    <property type="match status" value="1"/>
</dbReference>
<dbReference type="AlphaFoldDB" id="A0A229UUS8"/>
<dbReference type="PANTHER" id="PTHR43695">
    <property type="entry name" value="PUTATIVE (AFU_ORTHOLOGUE AFUA_2G17250)-RELATED"/>
    <property type="match status" value="1"/>
</dbReference>
<gene>
    <name evidence="5" type="ORF">CF651_08705</name>
</gene>
<comment type="similarity">
    <text evidence="1">Belongs to the 'GDSL' lipolytic enzyme family.</text>
</comment>
<evidence type="ECO:0000256" key="1">
    <source>
        <dbReference type="ARBA" id="ARBA00008668"/>
    </source>
</evidence>
<dbReference type="Proteomes" id="UP000215509">
    <property type="component" value="Unassembled WGS sequence"/>
</dbReference>
<evidence type="ECO:0000313" key="6">
    <source>
        <dbReference type="Proteomes" id="UP000215509"/>
    </source>
</evidence>
<dbReference type="OrthoDB" id="9807041at2"/>
<evidence type="ECO:0000259" key="3">
    <source>
        <dbReference type="Pfam" id="PF13472"/>
    </source>
</evidence>